<accession>A0A2Y9AGW7</accession>
<dbReference type="InterPro" id="IPR018484">
    <property type="entry name" value="FGGY_N"/>
</dbReference>
<keyword evidence="3 6" id="KW-0418">Kinase</keyword>
<keyword evidence="7" id="KW-1185">Reference proteome</keyword>
<comment type="similarity">
    <text evidence="1">Belongs to the FGGY kinase family.</text>
</comment>
<evidence type="ECO:0000259" key="5">
    <source>
        <dbReference type="Pfam" id="PF02782"/>
    </source>
</evidence>
<feature type="domain" description="Carbohydrate kinase FGGY N-terminal" evidence="4">
    <location>
        <begin position="16"/>
        <end position="237"/>
    </location>
</feature>
<dbReference type="Pfam" id="PF00370">
    <property type="entry name" value="FGGY_N"/>
    <property type="match status" value="1"/>
</dbReference>
<evidence type="ECO:0000313" key="6">
    <source>
        <dbReference type="EMBL" id="SSA41789.1"/>
    </source>
</evidence>
<name>A0A2Y9AGW7_9MICO</name>
<dbReference type="InterPro" id="IPR050406">
    <property type="entry name" value="FGGY_Carb_Kinase"/>
</dbReference>
<dbReference type="Gene3D" id="3.30.420.40">
    <property type="match status" value="2"/>
</dbReference>
<dbReference type="PIRSF" id="PIRSF000538">
    <property type="entry name" value="GlpK"/>
    <property type="match status" value="1"/>
</dbReference>
<dbReference type="InterPro" id="IPR043129">
    <property type="entry name" value="ATPase_NBD"/>
</dbReference>
<dbReference type="CDD" id="cd07770">
    <property type="entry name" value="ASKHA_NBD_FGGY_GntK"/>
    <property type="match status" value="1"/>
</dbReference>
<proteinExistence type="inferred from homology"/>
<feature type="domain" description="Carbohydrate kinase FGGY C-terminal" evidence="5">
    <location>
        <begin position="295"/>
        <end position="445"/>
    </location>
</feature>
<dbReference type="GO" id="GO:0005975">
    <property type="term" value="P:carbohydrate metabolic process"/>
    <property type="evidence" value="ECO:0007669"/>
    <property type="project" value="InterPro"/>
</dbReference>
<dbReference type="OrthoDB" id="9782710at2"/>
<dbReference type="GO" id="GO:0016301">
    <property type="term" value="F:kinase activity"/>
    <property type="evidence" value="ECO:0007669"/>
    <property type="project" value="UniProtKB-KW"/>
</dbReference>
<evidence type="ECO:0000256" key="3">
    <source>
        <dbReference type="ARBA" id="ARBA00022777"/>
    </source>
</evidence>
<dbReference type="AlphaFoldDB" id="A0A2Y9AGW7"/>
<dbReference type="InterPro" id="IPR018485">
    <property type="entry name" value="FGGY_C"/>
</dbReference>
<organism evidence="6 7">
    <name type="scientific">Georgenia satyanarayanai</name>
    <dbReference type="NCBI Taxonomy" id="860221"/>
    <lineage>
        <taxon>Bacteria</taxon>
        <taxon>Bacillati</taxon>
        <taxon>Actinomycetota</taxon>
        <taxon>Actinomycetes</taxon>
        <taxon>Micrococcales</taxon>
        <taxon>Bogoriellaceae</taxon>
        <taxon>Georgenia</taxon>
    </lineage>
</organism>
<dbReference type="PANTHER" id="PTHR43095:SF2">
    <property type="entry name" value="GLUCONOKINASE"/>
    <property type="match status" value="1"/>
</dbReference>
<evidence type="ECO:0000259" key="4">
    <source>
        <dbReference type="Pfam" id="PF00370"/>
    </source>
</evidence>
<reference evidence="6 7" key="1">
    <citation type="submission" date="2016-10" db="EMBL/GenBank/DDBJ databases">
        <authorList>
            <person name="Cai Z."/>
        </authorList>
    </citation>
    <scope>NUCLEOTIDE SEQUENCE [LARGE SCALE GENOMIC DNA]</scope>
    <source>
        <strain evidence="6 7">CGMCC 1.10826</strain>
    </source>
</reference>
<sequence length="489" mass="51101">MPSFTVDLKDAVDPLVLAVDVGSTASRGGLYDARGMPVDGMKHKVPHAFTTATDGTSVIEPLQVVDEVAAIIDVLARPELAGRIAGVALDTFASSLVGVDAAGEPLTPCYTYADSRCAPQVTALRAELDEAEVQQRTGTRLHSSYLPARLRWLRETEPRLFDEVARWLTLGELVVLRLTGTTAVGTSAAAWSGLLDRLSGTWDERMLAVAGISAAALSPVHHPDQPLTGVTTRWPALAAAAWFPVVTDGLAANIGTGASDARTVVASFATSGAVRVRVPAEVPELPSGLWAYRVDADHALLGGALNDVGRGASWLEATLRLDDVDLDGVLAAEVDPTTPMALPFLTGERSTGWAADARAVLVGLSAATTPAAIARGMLEGVALSYGRVVAELTRVAPLPEQILASGRMSQSLPHLLQLLADVTGVPVTPVTIKRSTLHGTALLALQTLAPDVERAAPTTAATVEPVAARADYYAERAERFAALYSAVVG</sequence>
<dbReference type="InterPro" id="IPR000577">
    <property type="entry name" value="Carb_kinase_FGGY"/>
</dbReference>
<dbReference type="PANTHER" id="PTHR43095">
    <property type="entry name" value="SUGAR KINASE"/>
    <property type="match status" value="1"/>
</dbReference>
<protein>
    <submittedName>
        <fullName evidence="6">Gluconokinase</fullName>
    </submittedName>
</protein>
<evidence type="ECO:0000256" key="2">
    <source>
        <dbReference type="ARBA" id="ARBA00022679"/>
    </source>
</evidence>
<dbReference type="Proteomes" id="UP000250222">
    <property type="component" value="Unassembled WGS sequence"/>
</dbReference>
<dbReference type="RefSeq" id="WP_110852254.1">
    <property type="nucleotide sequence ID" value="NZ_QKLZ01000005.1"/>
</dbReference>
<dbReference type="EMBL" id="UETB01000005">
    <property type="protein sequence ID" value="SSA41789.1"/>
    <property type="molecule type" value="Genomic_DNA"/>
</dbReference>
<evidence type="ECO:0000313" key="7">
    <source>
        <dbReference type="Proteomes" id="UP000250222"/>
    </source>
</evidence>
<dbReference type="Pfam" id="PF02782">
    <property type="entry name" value="FGGY_C"/>
    <property type="match status" value="1"/>
</dbReference>
<keyword evidence="2" id="KW-0808">Transferase</keyword>
<gene>
    <name evidence="6" type="ORF">SAMN05216184_10551</name>
</gene>
<dbReference type="SUPFAM" id="SSF53067">
    <property type="entry name" value="Actin-like ATPase domain"/>
    <property type="match status" value="2"/>
</dbReference>
<evidence type="ECO:0000256" key="1">
    <source>
        <dbReference type="ARBA" id="ARBA00009156"/>
    </source>
</evidence>